<dbReference type="HOGENOM" id="CLU_047373_0_1_9"/>
<comment type="similarity">
    <text evidence="1">Belongs to the NAD(P)-dependent epimerase/dehydratase family. SDR39U1 subfamily.</text>
</comment>
<dbReference type="CDD" id="cd05242">
    <property type="entry name" value="SDR_a8"/>
    <property type="match status" value="1"/>
</dbReference>
<sequence length="300" mass="33038">MKVAIAGGTGFIGGHLTRYYAERGTEVVLISRSARASDKERVRYVTWSELEKDVSAVEGAEAVINLAGESINQRWSEAAKARILDSRLDSVRRVADIVGRLERKPVLVNASGMSVYGLSDTESFTEESPRRLDHFLAEVVEKWEAEIRRVPAARTVMLRVGVVLGRDGGAYPKMRLPFVFGAGGRIGSGRQWLSWIHVDDIIRLIDYCVTQEEMAGPVNATAPEPVTNDAFGRALAKVMGRPYLFPVPGLVMKLIFGEMSMLLLEGQKVLPQAALSGGFRFTYPTIEEALRSLERRAKGG</sequence>
<evidence type="ECO:0000313" key="4">
    <source>
        <dbReference type="EMBL" id="AEI41543.1"/>
    </source>
</evidence>
<dbReference type="EMBL" id="CP002869">
    <property type="protein sequence ID" value="AEI41543.1"/>
    <property type="molecule type" value="Genomic_DNA"/>
</dbReference>
<dbReference type="InterPro" id="IPR013549">
    <property type="entry name" value="DUF1731"/>
</dbReference>
<feature type="domain" description="DUF1731" evidence="3">
    <location>
        <begin position="247"/>
        <end position="293"/>
    </location>
</feature>
<evidence type="ECO:0008006" key="6">
    <source>
        <dbReference type="Google" id="ProtNLM"/>
    </source>
</evidence>
<dbReference type="Gene3D" id="3.40.50.720">
    <property type="entry name" value="NAD(P)-binding Rossmann-like Domain"/>
    <property type="match status" value="1"/>
</dbReference>
<gene>
    <name evidence="4" type="ordered locus">KNP414_02985</name>
</gene>
<reference evidence="4 5" key="2">
    <citation type="journal article" date="2013" name="Genome Announc.">
        <title>Genome Sequence of Growth-Improving Paenibacillus mucilaginosus Strain KNP414.</title>
        <authorList>
            <person name="Lu J.J."/>
            <person name="Wang J.F."/>
            <person name="Hu X.F."/>
        </authorList>
    </citation>
    <scope>NUCLEOTIDE SEQUENCE [LARGE SCALE GENOMIC DNA]</scope>
    <source>
        <strain evidence="4 5">KNP414</strain>
    </source>
</reference>
<dbReference type="Pfam" id="PF01370">
    <property type="entry name" value="Epimerase"/>
    <property type="match status" value="1"/>
</dbReference>
<dbReference type="InterPro" id="IPR001509">
    <property type="entry name" value="Epimerase_deHydtase"/>
</dbReference>
<dbReference type="PATRIC" id="fig|1036673.3.peg.2737"/>
<dbReference type="PANTHER" id="PTHR11092:SF0">
    <property type="entry name" value="EPIMERASE FAMILY PROTEIN SDR39U1"/>
    <property type="match status" value="1"/>
</dbReference>
<dbReference type="InterPro" id="IPR010099">
    <property type="entry name" value="SDR39U1"/>
</dbReference>
<dbReference type="AlphaFoldDB" id="F8F5X9"/>
<evidence type="ECO:0000259" key="2">
    <source>
        <dbReference type="Pfam" id="PF01370"/>
    </source>
</evidence>
<proteinExistence type="inferred from homology"/>
<evidence type="ECO:0000313" key="5">
    <source>
        <dbReference type="Proteomes" id="UP000006620"/>
    </source>
</evidence>
<dbReference type="Proteomes" id="UP000006620">
    <property type="component" value="Chromosome"/>
</dbReference>
<dbReference type="Pfam" id="PF08338">
    <property type="entry name" value="DUF1731"/>
    <property type="match status" value="1"/>
</dbReference>
<dbReference type="SUPFAM" id="SSF51735">
    <property type="entry name" value="NAD(P)-binding Rossmann-fold domains"/>
    <property type="match status" value="1"/>
</dbReference>
<dbReference type="NCBIfam" id="TIGR01777">
    <property type="entry name" value="yfcH"/>
    <property type="match status" value="1"/>
</dbReference>
<name>F8F5X9_PAEMK</name>
<dbReference type="RefSeq" id="WP_013916704.1">
    <property type="nucleotide sequence ID" value="NC_015690.1"/>
</dbReference>
<dbReference type="KEGG" id="pms:KNP414_02985"/>
<organism evidence="4 5">
    <name type="scientific">Paenibacillus mucilaginosus (strain KNP414)</name>
    <dbReference type="NCBI Taxonomy" id="1036673"/>
    <lineage>
        <taxon>Bacteria</taxon>
        <taxon>Bacillati</taxon>
        <taxon>Bacillota</taxon>
        <taxon>Bacilli</taxon>
        <taxon>Bacillales</taxon>
        <taxon>Paenibacillaceae</taxon>
        <taxon>Paenibacillus</taxon>
    </lineage>
</organism>
<accession>F8F5X9</accession>
<evidence type="ECO:0000256" key="1">
    <source>
        <dbReference type="ARBA" id="ARBA00009353"/>
    </source>
</evidence>
<evidence type="ECO:0000259" key="3">
    <source>
        <dbReference type="Pfam" id="PF08338"/>
    </source>
</evidence>
<dbReference type="PANTHER" id="PTHR11092">
    <property type="entry name" value="SUGAR NUCLEOTIDE EPIMERASE RELATED"/>
    <property type="match status" value="1"/>
</dbReference>
<feature type="domain" description="NAD-dependent epimerase/dehydratase" evidence="2">
    <location>
        <begin position="4"/>
        <end position="211"/>
    </location>
</feature>
<reference evidence="5" key="1">
    <citation type="submission" date="2011-06" db="EMBL/GenBank/DDBJ databases">
        <title>Complete genome sequence of Paenibacillus mucilaginosus KNP414.</title>
        <authorList>
            <person name="Wang J."/>
            <person name="Hu S."/>
            <person name="Hu X."/>
            <person name="Zhang B."/>
            <person name="Dong D."/>
            <person name="Zhang S."/>
            <person name="Zhao K."/>
            <person name="Wu D."/>
        </authorList>
    </citation>
    <scope>NUCLEOTIDE SEQUENCE [LARGE SCALE GENOMIC DNA]</scope>
    <source>
        <strain evidence="5">KNP414</strain>
    </source>
</reference>
<dbReference type="InterPro" id="IPR036291">
    <property type="entry name" value="NAD(P)-bd_dom_sf"/>
</dbReference>
<protein>
    <recommendedName>
        <fullName evidence="6">TIGR01777 family protein</fullName>
    </recommendedName>
</protein>